<protein>
    <submittedName>
        <fullName evidence="1">Uncharacterized protein</fullName>
    </submittedName>
</protein>
<dbReference type="WBParaSite" id="MCU_002163-RA">
    <property type="protein sequence ID" value="MCU_002163-RA"/>
    <property type="gene ID" value="MCU_002163"/>
</dbReference>
<reference evidence="1" key="1">
    <citation type="submission" date="2019-11" db="UniProtKB">
        <authorList>
            <consortium name="WormBaseParasite"/>
        </authorList>
    </citation>
    <scope>IDENTIFICATION</scope>
</reference>
<proteinExistence type="predicted"/>
<sequence length="53" mass="5966">MTLSCGLLRNDISRGCFVRASKVGHEFGGFLSDQQRELDTCALTWRICLEMLS</sequence>
<accession>A0A5K3EQ39</accession>
<evidence type="ECO:0000313" key="1">
    <source>
        <dbReference type="WBParaSite" id="MCU_002163-RA"/>
    </source>
</evidence>
<dbReference type="AlphaFoldDB" id="A0A5K3EQ39"/>
<name>A0A5K3EQ39_MESCO</name>
<organism evidence="1">
    <name type="scientific">Mesocestoides corti</name>
    <name type="common">Flatworm</name>
    <dbReference type="NCBI Taxonomy" id="53468"/>
    <lineage>
        <taxon>Eukaryota</taxon>
        <taxon>Metazoa</taxon>
        <taxon>Spiralia</taxon>
        <taxon>Lophotrochozoa</taxon>
        <taxon>Platyhelminthes</taxon>
        <taxon>Cestoda</taxon>
        <taxon>Eucestoda</taxon>
        <taxon>Cyclophyllidea</taxon>
        <taxon>Mesocestoididae</taxon>
        <taxon>Mesocestoides</taxon>
    </lineage>
</organism>